<dbReference type="EMBL" id="LR797824">
    <property type="protein sequence ID" value="CAB4241507.1"/>
    <property type="molecule type" value="Genomic_DNA"/>
</dbReference>
<reference evidence="2" key="1">
    <citation type="submission" date="2020-05" db="EMBL/GenBank/DDBJ databases">
        <authorList>
            <person name="Chiriac C."/>
            <person name="Salcher M."/>
            <person name="Ghai R."/>
            <person name="Kavagutti S V."/>
        </authorList>
    </citation>
    <scope>NUCLEOTIDE SEQUENCE</scope>
</reference>
<evidence type="ECO:0000313" key="2">
    <source>
        <dbReference type="EMBL" id="CAB4241507.1"/>
    </source>
</evidence>
<protein>
    <submittedName>
        <fullName evidence="2">Uncharacterized protein</fullName>
    </submittedName>
</protein>
<sequence>MPTLLEYINQLQREHRYRIKLAFEPTDRQLEVLERHMKKYDALEVGRPEKLMLQATPMDFPQLGGHEIVIIDVVTRLPVSMPSLEAELRGLLFVRDGTIRVFGRNEPIEKQIEDDKEPNTEAKLGTDYSEAEANAISADDAAGDKYNQNLLKELDKARADAKASIVKSEAKSDAKKSDPTWEGPADGKKSPLNTINNPMPTAKGLKK</sequence>
<feature type="compositionally biased region" description="Basic and acidic residues" evidence="1">
    <location>
        <begin position="168"/>
        <end position="189"/>
    </location>
</feature>
<feature type="region of interest" description="Disordered" evidence="1">
    <location>
        <begin position="162"/>
        <end position="207"/>
    </location>
</feature>
<name>A0A6J5TC08_9CAUD</name>
<organism evidence="2">
    <name type="scientific">uncultured Caudovirales phage</name>
    <dbReference type="NCBI Taxonomy" id="2100421"/>
    <lineage>
        <taxon>Viruses</taxon>
        <taxon>Duplodnaviria</taxon>
        <taxon>Heunggongvirae</taxon>
        <taxon>Uroviricota</taxon>
        <taxon>Caudoviricetes</taxon>
        <taxon>Peduoviridae</taxon>
        <taxon>Maltschvirus</taxon>
        <taxon>Maltschvirus maltsch</taxon>
    </lineage>
</organism>
<gene>
    <name evidence="2" type="ORF">UFOVP71_45</name>
</gene>
<proteinExistence type="predicted"/>
<accession>A0A6J5TC08</accession>
<evidence type="ECO:0000256" key="1">
    <source>
        <dbReference type="SAM" id="MobiDB-lite"/>
    </source>
</evidence>